<dbReference type="Proteomes" id="UP000241016">
    <property type="component" value="Segment"/>
</dbReference>
<proteinExistence type="predicted"/>
<sequence>MISEISKDFVRRMGKRARISGLPISACVYVHGSECAKLWEDGWNTADYELRSAKRRH</sequence>
<evidence type="ECO:0000313" key="2">
    <source>
        <dbReference type="Proteomes" id="UP000241016"/>
    </source>
</evidence>
<name>A0A2I5AR98_9VIRU</name>
<gene>
    <name evidence="1" type="ORF">GC1_00031</name>
</gene>
<organism evidence="1 2">
    <name type="scientific">Gluconobacter phage GC1</name>
    <dbReference type="NCBI Taxonomy" id="2047788"/>
    <lineage>
        <taxon>Viruses</taxon>
        <taxon>Varidnaviria</taxon>
        <taxon>Bamfordvirae</taxon>
        <taxon>Preplasmiviricota</taxon>
        <taxon>Prepoliviricotina</taxon>
        <taxon>Tectiliviricetes</taxon>
        <taxon>Kalamavirales</taxon>
        <taxon>Tectiviridae</taxon>
        <taxon>Gammatectivirus</taxon>
        <taxon>Gammatectivirus GC1</taxon>
    </lineage>
</organism>
<protein>
    <submittedName>
        <fullName evidence="1">Uncharacterized protein</fullName>
    </submittedName>
</protein>
<dbReference type="EMBL" id="MG159787">
    <property type="protein sequence ID" value="ATS92599.1"/>
    <property type="molecule type" value="Genomic_DNA"/>
</dbReference>
<reference evidence="1 2" key="1">
    <citation type="journal article" date="2018" name="Viruses">
        <title>Bacteriophage GC1, a Novel Tectivirus Infecting Gluconobacter Cerinus, an Acetic Acid Bacterium Associated with Wine-Making.</title>
        <authorList>
            <person name="Philippe C."/>
            <person name="Krupovic M."/>
            <person name="Jaomanjaka F."/>
            <person name="Claisse O."/>
            <person name="Petrel M."/>
            <person name="le Marrec C."/>
        </authorList>
    </citation>
    <scope>NUCLEOTIDE SEQUENCE [LARGE SCALE GENOMIC DNA]</scope>
</reference>
<evidence type="ECO:0000313" key="1">
    <source>
        <dbReference type="EMBL" id="ATS92599.1"/>
    </source>
</evidence>
<accession>A0A2I5AR98</accession>
<keyword evidence="2" id="KW-1185">Reference proteome</keyword>